<dbReference type="Pfam" id="PF00067">
    <property type="entry name" value="p450"/>
    <property type="match status" value="1"/>
</dbReference>
<dbReference type="OrthoDB" id="3366823at2759"/>
<dbReference type="Gene3D" id="1.10.630.10">
    <property type="entry name" value="Cytochrome P450"/>
    <property type="match status" value="1"/>
</dbReference>
<proteinExistence type="predicted"/>
<accession>A0A9W9SWE4</accession>
<dbReference type="SUPFAM" id="SSF48264">
    <property type="entry name" value="Cytochrome P450"/>
    <property type="match status" value="1"/>
</dbReference>
<gene>
    <name evidence="1" type="ORF">N7449_005926</name>
</gene>
<reference evidence="1" key="2">
    <citation type="journal article" date="2023" name="IMA Fungus">
        <title>Comparative genomic study of the Penicillium genus elucidates a diverse pangenome and 15 lateral gene transfer events.</title>
        <authorList>
            <person name="Petersen C."/>
            <person name="Sorensen T."/>
            <person name="Nielsen M.R."/>
            <person name="Sondergaard T.E."/>
            <person name="Sorensen J.L."/>
            <person name="Fitzpatrick D.A."/>
            <person name="Frisvad J.C."/>
            <person name="Nielsen K.L."/>
        </authorList>
    </citation>
    <scope>NUCLEOTIDE SEQUENCE</scope>
    <source>
        <strain evidence="1">IBT 20477</strain>
    </source>
</reference>
<comment type="caution">
    <text evidence="1">The sequence shown here is derived from an EMBL/GenBank/DDBJ whole genome shotgun (WGS) entry which is preliminary data.</text>
</comment>
<dbReference type="PANTHER" id="PTHR47582">
    <property type="entry name" value="P450, PUTATIVE (EUROFUNG)-RELATED"/>
    <property type="match status" value="1"/>
</dbReference>
<reference evidence="1" key="1">
    <citation type="submission" date="2022-11" db="EMBL/GenBank/DDBJ databases">
        <authorList>
            <person name="Petersen C."/>
        </authorList>
    </citation>
    <scope>NUCLEOTIDE SEQUENCE</scope>
    <source>
        <strain evidence="1">IBT 20477</strain>
    </source>
</reference>
<organism evidence="1 2">
    <name type="scientific">Penicillium cf. viridicatum</name>
    <dbReference type="NCBI Taxonomy" id="2972119"/>
    <lineage>
        <taxon>Eukaryota</taxon>
        <taxon>Fungi</taxon>
        <taxon>Dikarya</taxon>
        <taxon>Ascomycota</taxon>
        <taxon>Pezizomycotina</taxon>
        <taxon>Eurotiomycetes</taxon>
        <taxon>Eurotiomycetidae</taxon>
        <taxon>Eurotiales</taxon>
        <taxon>Aspergillaceae</taxon>
        <taxon>Penicillium</taxon>
    </lineage>
</organism>
<evidence type="ECO:0000313" key="2">
    <source>
        <dbReference type="Proteomes" id="UP001150942"/>
    </source>
</evidence>
<dbReference type="PANTHER" id="PTHR47582:SF1">
    <property type="entry name" value="P450, PUTATIVE (EUROFUNG)-RELATED"/>
    <property type="match status" value="1"/>
</dbReference>
<sequence>MLRELPPIIDDMGNHETIDLNAWLRHAITIVSTNVTYGNLNPFQSRHIEDTFWELERNVALLLANIVPWLISPKIWNARKRLCVAFKDYFDLAGYEDGSDLLAMRYRSFLGAGLTHEEIAYAEVPLIVGLLTNTVPAAFWVHFELFSRPKLLEEIRGEVEQNALNISPRRYAHHRFGEVLQMRTTMVTIRFVTHDVVLVDNYFLRAGTMLFMPAKQLGRHQSAWGTSADEFDGRRFLRSTATTDDNGEKK</sequence>
<dbReference type="InterPro" id="IPR001128">
    <property type="entry name" value="Cyt_P450"/>
</dbReference>
<keyword evidence="2" id="KW-1185">Reference proteome</keyword>
<protein>
    <submittedName>
        <fullName evidence="1">Uncharacterized protein</fullName>
    </submittedName>
</protein>
<dbReference type="GO" id="GO:0043386">
    <property type="term" value="P:mycotoxin biosynthetic process"/>
    <property type="evidence" value="ECO:0007669"/>
    <property type="project" value="UniProtKB-ARBA"/>
</dbReference>
<dbReference type="Proteomes" id="UP001150942">
    <property type="component" value="Unassembled WGS sequence"/>
</dbReference>
<dbReference type="GO" id="GO:0020037">
    <property type="term" value="F:heme binding"/>
    <property type="evidence" value="ECO:0007669"/>
    <property type="project" value="InterPro"/>
</dbReference>
<dbReference type="GO" id="GO:0005506">
    <property type="term" value="F:iron ion binding"/>
    <property type="evidence" value="ECO:0007669"/>
    <property type="project" value="InterPro"/>
</dbReference>
<dbReference type="EMBL" id="JAPQKQ010000004">
    <property type="protein sequence ID" value="KAJ5201123.1"/>
    <property type="molecule type" value="Genomic_DNA"/>
</dbReference>
<dbReference type="InterPro" id="IPR036396">
    <property type="entry name" value="Cyt_P450_sf"/>
</dbReference>
<name>A0A9W9SWE4_9EURO</name>
<dbReference type="InterPro" id="IPR053007">
    <property type="entry name" value="CYP450_monoxygenase_sec-met"/>
</dbReference>
<evidence type="ECO:0000313" key="1">
    <source>
        <dbReference type="EMBL" id="KAJ5201123.1"/>
    </source>
</evidence>
<dbReference type="GO" id="GO:0004497">
    <property type="term" value="F:monooxygenase activity"/>
    <property type="evidence" value="ECO:0007669"/>
    <property type="project" value="InterPro"/>
</dbReference>
<dbReference type="AlphaFoldDB" id="A0A9W9SWE4"/>
<dbReference type="GO" id="GO:0016705">
    <property type="term" value="F:oxidoreductase activity, acting on paired donors, with incorporation or reduction of molecular oxygen"/>
    <property type="evidence" value="ECO:0007669"/>
    <property type="project" value="InterPro"/>
</dbReference>